<evidence type="ECO:0000256" key="1">
    <source>
        <dbReference type="ARBA" id="ARBA00022485"/>
    </source>
</evidence>
<evidence type="ECO:0000256" key="5">
    <source>
        <dbReference type="ARBA" id="ARBA00022785"/>
    </source>
</evidence>
<dbReference type="OrthoDB" id="9784571at2"/>
<keyword evidence="1 9" id="KW-0004">4Fe-4S</keyword>
<feature type="binding site" evidence="9">
    <location>
        <position position="141"/>
    </location>
    <ligand>
        <name>cob(II)alamin</name>
        <dbReference type="ChEBI" id="CHEBI:16304"/>
    </ligand>
</feature>
<keyword evidence="5 9" id="KW-0671">Queuosine biosynthesis</keyword>
<comment type="caution">
    <text evidence="9">Lacks conserved residue(s) required for the propagation of feature annotation.</text>
</comment>
<dbReference type="GO" id="GO:0046872">
    <property type="term" value="F:metal ion binding"/>
    <property type="evidence" value="ECO:0007669"/>
    <property type="project" value="UniProtKB-KW"/>
</dbReference>
<evidence type="ECO:0000256" key="6">
    <source>
        <dbReference type="ARBA" id="ARBA00023002"/>
    </source>
</evidence>
<dbReference type="HAMAP" id="MF_00916">
    <property type="entry name" value="QueG"/>
    <property type="match status" value="1"/>
</dbReference>
<keyword evidence="9" id="KW-0846">Cobalamin</keyword>
<feature type="binding site" evidence="9">
    <location>
        <position position="165"/>
    </location>
    <ligand>
        <name>cob(II)alamin</name>
        <dbReference type="ChEBI" id="CHEBI:16304"/>
    </ligand>
</feature>
<proteinExistence type="inferred from homology"/>
<evidence type="ECO:0000313" key="11">
    <source>
        <dbReference type="EMBL" id="TCK57944.1"/>
    </source>
</evidence>
<dbReference type="Gene3D" id="3.30.70.20">
    <property type="match status" value="1"/>
</dbReference>
<dbReference type="UniPathway" id="UPA00392"/>
<dbReference type="RefSeq" id="WP_131912473.1">
    <property type="nucleotide sequence ID" value="NZ_OU594967.1"/>
</dbReference>
<dbReference type="Proteomes" id="UP000295565">
    <property type="component" value="Unassembled WGS sequence"/>
</dbReference>
<evidence type="ECO:0000313" key="12">
    <source>
        <dbReference type="Proteomes" id="UP000295565"/>
    </source>
</evidence>
<gene>
    <name evidence="9" type="primary">queG</name>
    <name evidence="11" type="ORF">EV690_1648</name>
</gene>
<feature type="binding site" evidence="9">
    <location>
        <position position="201"/>
    </location>
    <ligand>
        <name>[4Fe-4S] cluster</name>
        <dbReference type="ChEBI" id="CHEBI:49883"/>
        <label>1</label>
    </ligand>
</feature>
<sequence length="377" mass="42861">MAENSKIDFNQLALDIKQWGKQLGFAQVGITDTDVSEHIQSYRDWLSRGYHGQMSFMQRNQQLREDPAQLHPGTLRIISVRMNYLINDAGFASTLKDPNRAYISRYALGRDYHKVLRKRLKKLAEKIKTVCEQLDYRPFVDSAPIMERPIAEKSGLGWTGKHSLLIHPDEGSWFFLGELLINLPLPTDSAIEPQCGSCVACMTLCPTGAITEPYQVDARRCISYLTIENPGPIAEELRPLMGNRIYGCDDCQLVCPYNHESQLGEENDFLPRHELDKTTLLSLFAWDETTFLSKTEGSPIRRIGHERWQRNIAVALGNAPASIAIIQALEDARPQASELVKEHIDWALNQHHKQLSTVTRQTKRLIRIVEKGLTRDA</sequence>
<feature type="binding site" evidence="9">
    <location>
        <position position="223"/>
    </location>
    <ligand>
        <name>cob(II)alamin</name>
        <dbReference type="ChEBI" id="CHEBI:16304"/>
    </ligand>
</feature>
<keyword evidence="2 9" id="KW-0963">Cytoplasm</keyword>
<dbReference type="GO" id="GO:0052693">
    <property type="term" value="F:epoxyqueuosine reductase activity"/>
    <property type="evidence" value="ECO:0007669"/>
    <property type="project" value="UniProtKB-UniRule"/>
</dbReference>
<feature type="binding site" evidence="9">
    <location>
        <position position="251"/>
    </location>
    <ligand>
        <name>[4Fe-4S] cluster</name>
        <dbReference type="ChEBI" id="CHEBI:49883"/>
        <label>2</label>
    </ligand>
</feature>
<organism evidence="11 12">
    <name type="scientific">Celerinatantimonas diazotrophica</name>
    <dbReference type="NCBI Taxonomy" id="412034"/>
    <lineage>
        <taxon>Bacteria</taxon>
        <taxon>Pseudomonadati</taxon>
        <taxon>Pseudomonadota</taxon>
        <taxon>Gammaproteobacteria</taxon>
        <taxon>Celerinatantimonadaceae</taxon>
        <taxon>Celerinatantimonas</taxon>
    </lineage>
</organism>
<dbReference type="AlphaFoldDB" id="A0A4R1K1S3"/>
<keyword evidence="12" id="KW-1185">Reference proteome</keyword>
<dbReference type="PROSITE" id="PS00198">
    <property type="entry name" value="4FE4S_FER_1"/>
    <property type="match status" value="1"/>
</dbReference>
<dbReference type="NCBIfam" id="TIGR00276">
    <property type="entry name" value="tRNA epoxyqueuosine(34) reductase QueG"/>
    <property type="match status" value="1"/>
</dbReference>
<dbReference type="PANTHER" id="PTHR30002:SF4">
    <property type="entry name" value="EPOXYQUEUOSINE REDUCTASE"/>
    <property type="match status" value="1"/>
</dbReference>
<feature type="binding site" evidence="9">
    <location>
        <begin position="248"/>
        <end position="249"/>
    </location>
    <ligand>
        <name>cob(II)alamin</name>
        <dbReference type="ChEBI" id="CHEBI:16304"/>
    </ligand>
</feature>
<dbReference type="Pfam" id="PF13484">
    <property type="entry name" value="Fer4_16"/>
    <property type="match status" value="1"/>
</dbReference>
<evidence type="ECO:0000256" key="7">
    <source>
        <dbReference type="ARBA" id="ARBA00023004"/>
    </source>
</evidence>
<dbReference type="EC" id="1.17.99.6" evidence="9"/>
<feature type="binding site" evidence="9">
    <location>
        <position position="255"/>
    </location>
    <ligand>
        <name>[4Fe-4S] cluster</name>
        <dbReference type="ChEBI" id="CHEBI:49883"/>
        <label>1</label>
    </ligand>
</feature>
<protein>
    <recommendedName>
        <fullName evidence="9">Epoxyqueuosine reductase</fullName>
        <ecNumber evidence="9">1.17.99.6</ecNumber>
    </recommendedName>
    <alternativeName>
        <fullName evidence="9">Queuosine biosynthesis protein QueG</fullName>
    </alternativeName>
</protein>
<dbReference type="InterPro" id="IPR004453">
    <property type="entry name" value="QueG"/>
</dbReference>
<dbReference type="GO" id="GO:0008616">
    <property type="term" value="P:tRNA queuosine(34) biosynthetic process"/>
    <property type="evidence" value="ECO:0007669"/>
    <property type="project" value="UniProtKB-UniRule"/>
</dbReference>
<feature type="binding site" evidence="9">
    <location>
        <position position="176"/>
    </location>
    <ligand>
        <name>cob(II)alamin</name>
        <dbReference type="ChEBI" id="CHEBI:16304"/>
    </ligand>
</feature>
<accession>A0A4R1K1S3</accession>
<evidence type="ECO:0000256" key="4">
    <source>
        <dbReference type="ARBA" id="ARBA00022723"/>
    </source>
</evidence>
<name>A0A4R1K1S3_9GAMM</name>
<feature type="domain" description="4Fe-4S ferredoxin-type" evidence="10">
    <location>
        <begin position="187"/>
        <end position="215"/>
    </location>
</feature>
<comment type="subunit">
    <text evidence="9">Monomer.</text>
</comment>
<comment type="catalytic activity">
    <reaction evidence="9">
        <text>epoxyqueuosine(34) in tRNA + AH2 = queuosine(34) in tRNA + A + H2O</text>
        <dbReference type="Rhea" id="RHEA:32159"/>
        <dbReference type="Rhea" id="RHEA-COMP:18571"/>
        <dbReference type="Rhea" id="RHEA-COMP:18582"/>
        <dbReference type="ChEBI" id="CHEBI:13193"/>
        <dbReference type="ChEBI" id="CHEBI:15377"/>
        <dbReference type="ChEBI" id="CHEBI:17499"/>
        <dbReference type="ChEBI" id="CHEBI:194431"/>
        <dbReference type="ChEBI" id="CHEBI:194443"/>
        <dbReference type="EC" id="1.17.99.6"/>
    </reaction>
</comment>
<evidence type="ECO:0000256" key="2">
    <source>
        <dbReference type="ARBA" id="ARBA00022490"/>
    </source>
</evidence>
<evidence type="ECO:0000256" key="9">
    <source>
        <dbReference type="HAMAP-Rule" id="MF_00916"/>
    </source>
</evidence>
<dbReference type="PANTHER" id="PTHR30002">
    <property type="entry name" value="EPOXYQUEUOSINE REDUCTASE"/>
    <property type="match status" value="1"/>
</dbReference>
<comment type="function">
    <text evidence="9">Catalyzes the conversion of epoxyqueuosine (oQ) to queuosine (Q), which is a hypermodified base found in the wobble positions of tRNA(Asp), tRNA(Asn), tRNA(His) and tRNA(Tyr).</text>
</comment>
<dbReference type="FunFam" id="3.30.70.20:FF:000017">
    <property type="entry name" value="Epoxyqueuosine reductase"/>
    <property type="match status" value="1"/>
</dbReference>
<dbReference type="SUPFAM" id="SSF46548">
    <property type="entry name" value="alpha-helical ferredoxin"/>
    <property type="match status" value="1"/>
</dbReference>
<dbReference type="InterPro" id="IPR013542">
    <property type="entry name" value="QueG_DUF1730"/>
</dbReference>
<feature type="binding site" evidence="9">
    <location>
        <position position="248"/>
    </location>
    <ligand>
        <name>[4Fe-4S] cluster</name>
        <dbReference type="ChEBI" id="CHEBI:49883"/>
        <label>2</label>
    </ligand>
</feature>
<dbReference type="Pfam" id="PF08331">
    <property type="entry name" value="QueG_DUF1730"/>
    <property type="match status" value="1"/>
</dbReference>
<keyword evidence="4 9" id="KW-0479">Metal-binding</keyword>
<evidence type="ECO:0000256" key="3">
    <source>
        <dbReference type="ARBA" id="ARBA00022694"/>
    </source>
</evidence>
<evidence type="ECO:0000256" key="8">
    <source>
        <dbReference type="ARBA" id="ARBA00023014"/>
    </source>
</evidence>
<comment type="cofactor">
    <cofactor evidence="9">
        <name>cob(II)alamin</name>
        <dbReference type="ChEBI" id="CHEBI:16304"/>
    </cofactor>
</comment>
<comment type="cofactor">
    <cofactor evidence="9">
        <name>[4Fe-4S] cluster</name>
        <dbReference type="ChEBI" id="CHEBI:49883"/>
    </cofactor>
    <text evidence="9">Binds 2 [4Fe-4S] clusters per monomer.</text>
</comment>
<feature type="binding site" evidence="9">
    <location>
        <position position="205"/>
    </location>
    <ligand>
        <name>[4Fe-4S] cluster</name>
        <dbReference type="ChEBI" id="CHEBI:49883"/>
        <label>2</label>
    </ligand>
</feature>
<dbReference type="GO" id="GO:0031419">
    <property type="term" value="F:cobalamin binding"/>
    <property type="evidence" value="ECO:0007669"/>
    <property type="project" value="UniProtKB-KW"/>
</dbReference>
<dbReference type="EMBL" id="SMGD01000012">
    <property type="protein sequence ID" value="TCK57944.1"/>
    <property type="molecule type" value="Genomic_DNA"/>
</dbReference>
<feature type="binding site" evidence="9">
    <location>
        <position position="221"/>
    </location>
    <ligand>
        <name>[4Fe-4S] cluster</name>
        <dbReference type="ChEBI" id="CHEBI:49883"/>
        <label>2</label>
    </ligand>
</feature>
<keyword evidence="8 9" id="KW-0411">Iron-sulfur</keyword>
<reference evidence="11 12" key="1">
    <citation type="submission" date="2019-03" db="EMBL/GenBank/DDBJ databases">
        <title>Genomic Encyclopedia of Type Strains, Phase IV (KMG-IV): sequencing the most valuable type-strain genomes for metagenomic binning, comparative biology and taxonomic classification.</title>
        <authorList>
            <person name="Goeker M."/>
        </authorList>
    </citation>
    <scope>NUCLEOTIDE SEQUENCE [LARGE SCALE GENOMIC DNA]</scope>
    <source>
        <strain evidence="11 12">DSM 18577</strain>
    </source>
</reference>
<comment type="pathway">
    <text evidence="9">tRNA modification; tRNA-queuosine biosynthesis.</text>
</comment>
<dbReference type="PROSITE" id="PS51379">
    <property type="entry name" value="4FE4S_FER_2"/>
    <property type="match status" value="1"/>
</dbReference>
<keyword evidence="3 9" id="KW-0819">tRNA processing</keyword>
<feature type="binding site" evidence="9">
    <location>
        <position position="198"/>
    </location>
    <ligand>
        <name>[4Fe-4S] cluster</name>
        <dbReference type="ChEBI" id="CHEBI:49883"/>
        <label>1</label>
    </ligand>
</feature>
<feature type="binding site" evidence="9">
    <location>
        <position position="195"/>
    </location>
    <ligand>
        <name>[4Fe-4S] cluster</name>
        <dbReference type="ChEBI" id="CHEBI:49883"/>
        <label>1</label>
    </ligand>
</feature>
<keyword evidence="7 9" id="KW-0408">Iron</keyword>
<comment type="subcellular location">
    <subcellularLocation>
        <location evidence="9">Cytoplasm</location>
    </subcellularLocation>
</comment>
<feature type="active site" description="Proton donor" evidence="9">
    <location>
        <position position="141"/>
    </location>
</feature>
<comment type="caution">
    <text evidence="11">The sequence shown here is derived from an EMBL/GenBank/DDBJ whole genome shotgun (WGS) entry which is preliminary data.</text>
</comment>
<dbReference type="GO" id="GO:0005737">
    <property type="term" value="C:cytoplasm"/>
    <property type="evidence" value="ECO:0007669"/>
    <property type="project" value="UniProtKB-SubCell"/>
</dbReference>
<dbReference type="InterPro" id="IPR017896">
    <property type="entry name" value="4Fe4S_Fe-S-bd"/>
</dbReference>
<dbReference type="GO" id="GO:0051539">
    <property type="term" value="F:4 iron, 4 sulfur cluster binding"/>
    <property type="evidence" value="ECO:0007669"/>
    <property type="project" value="UniProtKB-KW"/>
</dbReference>
<keyword evidence="9" id="KW-0170">Cobalt</keyword>
<feature type="binding site" evidence="9">
    <location>
        <position position="64"/>
    </location>
    <ligand>
        <name>cob(II)alamin</name>
        <dbReference type="ChEBI" id="CHEBI:16304"/>
    </ligand>
</feature>
<feature type="binding site" evidence="9">
    <location>
        <position position="159"/>
    </location>
    <ligand>
        <name>cob(II)alamin</name>
        <dbReference type="ChEBI" id="CHEBI:16304"/>
    </ligand>
</feature>
<evidence type="ECO:0000259" key="10">
    <source>
        <dbReference type="PROSITE" id="PS51379"/>
    </source>
</evidence>
<keyword evidence="6 9" id="KW-0560">Oxidoreductase</keyword>
<comment type="similarity">
    <text evidence="9">Belongs to the QueG family.</text>
</comment>
<dbReference type="InterPro" id="IPR017900">
    <property type="entry name" value="4Fe4S_Fe_S_CS"/>
</dbReference>